<dbReference type="SUPFAM" id="SSF81383">
    <property type="entry name" value="F-box domain"/>
    <property type="match status" value="1"/>
</dbReference>
<feature type="region of interest" description="Disordered" evidence="1">
    <location>
        <begin position="198"/>
        <end position="218"/>
    </location>
</feature>
<dbReference type="AlphaFoldDB" id="A0A6G1MPP5"/>
<dbReference type="Gene3D" id="1.20.1280.50">
    <property type="match status" value="1"/>
</dbReference>
<dbReference type="Proteomes" id="UP000483672">
    <property type="component" value="Unassembled WGS sequence"/>
</dbReference>
<evidence type="ECO:0000313" key="2">
    <source>
        <dbReference type="EMBL" id="KAF3231300.1"/>
    </source>
</evidence>
<protein>
    <submittedName>
        <fullName evidence="2">Uncharacterized protein</fullName>
    </submittedName>
</protein>
<reference evidence="2 3" key="1">
    <citation type="submission" date="2019-06" db="EMBL/GenBank/DDBJ databases">
        <authorList>
            <person name="Palmer J.M."/>
        </authorList>
    </citation>
    <scope>NUCLEOTIDE SEQUENCE [LARGE SCALE GENOMIC DNA]</scope>
    <source>
        <strain evidence="2 3">TWF191</strain>
    </source>
</reference>
<comment type="caution">
    <text evidence="2">The sequence shown here is derived from an EMBL/GenBank/DDBJ whole genome shotgun (WGS) entry which is preliminary data.</text>
</comment>
<evidence type="ECO:0000256" key="1">
    <source>
        <dbReference type="SAM" id="MobiDB-lite"/>
    </source>
</evidence>
<name>A0A6G1MPP5_ORBOL</name>
<evidence type="ECO:0000313" key="3">
    <source>
        <dbReference type="Proteomes" id="UP000483672"/>
    </source>
</evidence>
<dbReference type="PROSITE" id="PS50181">
    <property type="entry name" value="FBOX"/>
    <property type="match status" value="1"/>
</dbReference>
<dbReference type="InterPro" id="IPR001810">
    <property type="entry name" value="F-box_dom"/>
</dbReference>
<gene>
    <name evidence="2" type="ORF">TWF191_006789</name>
</gene>
<dbReference type="EMBL" id="WIPF01000004">
    <property type="protein sequence ID" value="KAF3231300.1"/>
    <property type="molecule type" value="Genomic_DNA"/>
</dbReference>
<dbReference type="Pfam" id="PF12937">
    <property type="entry name" value="F-box-like"/>
    <property type="match status" value="1"/>
</dbReference>
<sequence length="334" mass="38931">MPKRSRHRPLNPNATLSALPTEILEQILIYLPAKTLLTRHRLICKRWNSLLTTSSILKYYSTTLTYYPTTERQIRWYQYSYDFNPLFVDILYQLWKRLVPLWSKYQEPTSTGGGGDNQDERDRVNAGLVREIEVLYLRYLHIFSIVPIIHPVYRETRRRIAHINWGEIKSRSVIVLEQEWDQEEAVAISERNAKEVNLDKKTEKQREDEEKEELEEKTGQVVKEPSRLYIPFTYPPRSIGFNPSPDNSRGLLVYLCRLIFMFKPAYSSSSSSTTILPETISTRINIKVYLAWASQDRNTEVEGRTLSLLSTGSNGNRPVISKFDINGFATTIFD</sequence>
<dbReference type="InterPro" id="IPR036047">
    <property type="entry name" value="F-box-like_dom_sf"/>
</dbReference>
<accession>A0A6G1MPP5</accession>
<proteinExistence type="predicted"/>
<organism evidence="2 3">
    <name type="scientific">Orbilia oligospora</name>
    <name type="common">Nematode-trapping fungus</name>
    <name type="synonym">Arthrobotrys oligospora</name>
    <dbReference type="NCBI Taxonomy" id="2813651"/>
    <lineage>
        <taxon>Eukaryota</taxon>
        <taxon>Fungi</taxon>
        <taxon>Dikarya</taxon>
        <taxon>Ascomycota</taxon>
        <taxon>Pezizomycotina</taxon>
        <taxon>Orbiliomycetes</taxon>
        <taxon>Orbiliales</taxon>
        <taxon>Orbiliaceae</taxon>
        <taxon>Orbilia</taxon>
    </lineage>
</organism>